<name>A0A6A7BMF8_9PLEO</name>
<sequence length="154" mass="15424">MTIQTLTIVTLALAGFVSATPYNLHSRAKDVTITQLSKSLNSTGGEGNVAASGTLSPFGSIGVGCGVNWVRDVSYGGGLTAGSTDYGLGGGFAIAPENITIGLGIGINAANASANIDFSGTKDGKFELVFEASGEVVCMPGKKDGKSIITCKSA</sequence>
<evidence type="ECO:0000313" key="3">
    <source>
        <dbReference type="Proteomes" id="UP000799423"/>
    </source>
</evidence>
<gene>
    <name evidence="2" type="ORF">T440DRAFT_462858</name>
</gene>
<proteinExistence type="predicted"/>
<dbReference type="Proteomes" id="UP000799423">
    <property type="component" value="Unassembled WGS sequence"/>
</dbReference>
<keyword evidence="3" id="KW-1185">Reference proteome</keyword>
<organism evidence="2 3">
    <name type="scientific">Plenodomus tracheiphilus IPT5</name>
    <dbReference type="NCBI Taxonomy" id="1408161"/>
    <lineage>
        <taxon>Eukaryota</taxon>
        <taxon>Fungi</taxon>
        <taxon>Dikarya</taxon>
        <taxon>Ascomycota</taxon>
        <taxon>Pezizomycotina</taxon>
        <taxon>Dothideomycetes</taxon>
        <taxon>Pleosporomycetidae</taxon>
        <taxon>Pleosporales</taxon>
        <taxon>Pleosporineae</taxon>
        <taxon>Leptosphaeriaceae</taxon>
        <taxon>Plenodomus</taxon>
    </lineage>
</organism>
<dbReference type="AlphaFoldDB" id="A0A6A7BMF8"/>
<protein>
    <submittedName>
        <fullName evidence="2">Uncharacterized protein</fullName>
    </submittedName>
</protein>
<dbReference type="OrthoDB" id="3648350at2759"/>
<dbReference type="EMBL" id="MU006288">
    <property type="protein sequence ID" value="KAF2856611.1"/>
    <property type="molecule type" value="Genomic_DNA"/>
</dbReference>
<feature type="signal peptide" evidence="1">
    <location>
        <begin position="1"/>
        <end position="19"/>
    </location>
</feature>
<keyword evidence="1" id="KW-0732">Signal</keyword>
<evidence type="ECO:0000313" key="2">
    <source>
        <dbReference type="EMBL" id="KAF2856611.1"/>
    </source>
</evidence>
<evidence type="ECO:0000256" key="1">
    <source>
        <dbReference type="SAM" id="SignalP"/>
    </source>
</evidence>
<reference evidence="2" key="1">
    <citation type="submission" date="2020-01" db="EMBL/GenBank/DDBJ databases">
        <authorList>
            <consortium name="DOE Joint Genome Institute"/>
            <person name="Haridas S."/>
            <person name="Albert R."/>
            <person name="Binder M."/>
            <person name="Bloem J."/>
            <person name="Labutti K."/>
            <person name="Salamov A."/>
            <person name="Andreopoulos B."/>
            <person name="Baker S.E."/>
            <person name="Barry K."/>
            <person name="Bills G."/>
            <person name="Bluhm B.H."/>
            <person name="Cannon C."/>
            <person name="Castanera R."/>
            <person name="Culley D.E."/>
            <person name="Daum C."/>
            <person name="Ezra D."/>
            <person name="Gonzalez J.B."/>
            <person name="Henrissat B."/>
            <person name="Kuo A."/>
            <person name="Liang C."/>
            <person name="Lipzen A."/>
            <person name="Lutzoni F."/>
            <person name="Magnuson J."/>
            <person name="Mondo S."/>
            <person name="Nolan M."/>
            <person name="Ohm R."/>
            <person name="Pangilinan J."/>
            <person name="Park H.-J."/>
            <person name="Ramirez L."/>
            <person name="Alfaro M."/>
            <person name="Sun H."/>
            <person name="Tritt A."/>
            <person name="Yoshinaga Y."/>
            <person name="Zwiers L.-H."/>
            <person name="Turgeon B.G."/>
            <person name="Goodwin S.B."/>
            <person name="Spatafora J.W."/>
            <person name="Crous P.W."/>
            <person name="Grigoriev I.V."/>
        </authorList>
    </citation>
    <scope>NUCLEOTIDE SEQUENCE</scope>
    <source>
        <strain evidence="2">IPT5</strain>
    </source>
</reference>
<accession>A0A6A7BMF8</accession>
<feature type="chain" id="PRO_5025604496" evidence="1">
    <location>
        <begin position="20"/>
        <end position="154"/>
    </location>
</feature>